<dbReference type="SMART" id="SM00028">
    <property type="entry name" value="TPR"/>
    <property type="match status" value="4"/>
</dbReference>
<dbReference type="Gene3D" id="3.40.50.2000">
    <property type="entry name" value="Glycogen Phosphorylase B"/>
    <property type="match status" value="1"/>
</dbReference>
<dbReference type="PANTHER" id="PTHR44809:SF1">
    <property type="entry name" value="PROTEIN O-MANNOSYL-TRANSFERASE TMTC1"/>
    <property type="match status" value="1"/>
</dbReference>
<proteinExistence type="predicted"/>
<dbReference type="Pfam" id="PF13432">
    <property type="entry name" value="TPR_16"/>
    <property type="match status" value="2"/>
</dbReference>
<dbReference type="InterPro" id="IPR052943">
    <property type="entry name" value="TMTC_O-mannosyl-trnsfr"/>
</dbReference>
<gene>
    <name evidence="4" type="ORF">UC8_00080</name>
</gene>
<evidence type="ECO:0000313" key="4">
    <source>
        <dbReference type="EMBL" id="QEG38055.1"/>
    </source>
</evidence>
<dbReference type="Pfam" id="PF07719">
    <property type="entry name" value="TPR_2"/>
    <property type="match status" value="1"/>
</dbReference>
<dbReference type="PANTHER" id="PTHR44809">
    <property type="match status" value="1"/>
</dbReference>
<dbReference type="RefSeq" id="WP_068135966.1">
    <property type="nucleotide sequence ID" value="NZ_CP042914.1"/>
</dbReference>
<evidence type="ECO:0000313" key="5">
    <source>
        <dbReference type="Proteomes" id="UP000325286"/>
    </source>
</evidence>
<dbReference type="EMBL" id="CP042914">
    <property type="protein sequence ID" value="QEG38055.1"/>
    <property type="molecule type" value="Genomic_DNA"/>
</dbReference>
<evidence type="ECO:0000256" key="2">
    <source>
        <dbReference type="ARBA" id="ARBA00022803"/>
    </source>
</evidence>
<dbReference type="SUPFAM" id="SSF48452">
    <property type="entry name" value="TPR-like"/>
    <property type="match status" value="1"/>
</dbReference>
<sequence>MPTIRDALQQGWQLQQRGQIAQAEHVYRQVIAQVPRSAEAHVYLGIALFDQQRFVESEAAYRTGLELQGRFPIAWNNLGNALRMQNRVDEADACFARSIEQQPGYLSPLKNRGTLWIWAGHIDRGLDYYQQALQVAPEDPELHRNLGVIYLLQGRFAEGWPQYRWRWNMPGLVRPPCSAPLWQGEPLQDKTILLYPEQGLGDAIHFVRMAEVVQQHGARVLLSCDANLIPLLQSARGIDQIFPTQMTVGPVDYQASLIEVADHLQIDGQNIPAAVPYLTVSDSLQSYWQRWLSSQVGGSGRRVGICWQGNPNHHADHYRSVALREFAPLFDVEGVQWISLQHGFGSQQIAEVPFADKLLRLPEDLDRSAGAFLDTAAVMQNLDLVITTDTSTAHLAGALGVPTWVLLGKLPDWRWSLEGSTTHWYPSLRLFRQQVVGNWQGVVREMAGALAEG</sequence>
<name>A0A5B9QKI7_9BACT</name>
<dbReference type="PROSITE" id="PS50005">
    <property type="entry name" value="TPR"/>
    <property type="match status" value="2"/>
</dbReference>
<keyword evidence="2 3" id="KW-0802">TPR repeat</keyword>
<dbReference type="KEGG" id="rul:UC8_00080"/>
<dbReference type="AlphaFoldDB" id="A0A5B9QKI7"/>
<feature type="repeat" description="TPR" evidence="3">
    <location>
        <begin position="106"/>
        <end position="139"/>
    </location>
</feature>
<dbReference type="Proteomes" id="UP000325286">
    <property type="component" value="Chromosome"/>
</dbReference>
<dbReference type="OrthoDB" id="9778733at2"/>
<keyword evidence="5" id="KW-1185">Reference proteome</keyword>
<organism evidence="4 5">
    <name type="scientific">Roseimaritima ulvae</name>
    <dbReference type="NCBI Taxonomy" id="980254"/>
    <lineage>
        <taxon>Bacteria</taxon>
        <taxon>Pseudomonadati</taxon>
        <taxon>Planctomycetota</taxon>
        <taxon>Planctomycetia</taxon>
        <taxon>Pirellulales</taxon>
        <taxon>Pirellulaceae</taxon>
        <taxon>Roseimaritima</taxon>
    </lineage>
</organism>
<reference evidence="4 5" key="1">
    <citation type="submission" date="2019-08" db="EMBL/GenBank/DDBJ databases">
        <title>Deep-cultivation of Planctomycetes and their phenomic and genomic characterization uncovers novel biology.</title>
        <authorList>
            <person name="Wiegand S."/>
            <person name="Jogler M."/>
            <person name="Boedeker C."/>
            <person name="Pinto D."/>
            <person name="Vollmers J."/>
            <person name="Rivas-Marin E."/>
            <person name="Kohn T."/>
            <person name="Peeters S.H."/>
            <person name="Heuer A."/>
            <person name="Rast P."/>
            <person name="Oberbeckmann S."/>
            <person name="Bunk B."/>
            <person name="Jeske O."/>
            <person name="Meyerdierks A."/>
            <person name="Storesund J.E."/>
            <person name="Kallscheuer N."/>
            <person name="Luecker S."/>
            <person name="Lage O.M."/>
            <person name="Pohl T."/>
            <person name="Merkel B.J."/>
            <person name="Hornburger P."/>
            <person name="Mueller R.-W."/>
            <person name="Bruemmer F."/>
            <person name="Labrenz M."/>
            <person name="Spormann A.M."/>
            <person name="Op den Camp H."/>
            <person name="Overmann J."/>
            <person name="Amann R."/>
            <person name="Jetten M.S.M."/>
            <person name="Mascher T."/>
            <person name="Medema M.H."/>
            <person name="Devos D.P."/>
            <person name="Kaster A.-K."/>
            <person name="Ovreas L."/>
            <person name="Rohde M."/>
            <person name="Galperin M.Y."/>
            <person name="Jogler C."/>
        </authorList>
    </citation>
    <scope>NUCLEOTIDE SEQUENCE [LARGE SCALE GENOMIC DNA]</scope>
    <source>
        <strain evidence="4 5">UC8</strain>
    </source>
</reference>
<keyword evidence="4" id="KW-0449">Lipoprotein</keyword>
<keyword evidence="1" id="KW-0677">Repeat</keyword>
<dbReference type="InterPro" id="IPR019734">
    <property type="entry name" value="TPR_rpt"/>
</dbReference>
<accession>A0A5B9QKI7</accession>
<evidence type="ECO:0000256" key="1">
    <source>
        <dbReference type="ARBA" id="ARBA00022737"/>
    </source>
</evidence>
<protein>
    <submittedName>
        <fullName evidence="4">Lipoprotein NlpI</fullName>
    </submittedName>
</protein>
<dbReference type="SUPFAM" id="SSF53756">
    <property type="entry name" value="UDP-Glycosyltransferase/glycogen phosphorylase"/>
    <property type="match status" value="1"/>
</dbReference>
<evidence type="ECO:0000256" key="3">
    <source>
        <dbReference type="PROSITE-ProRule" id="PRU00339"/>
    </source>
</evidence>
<dbReference type="InterPro" id="IPR011990">
    <property type="entry name" value="TPR-like_helical_dom_sf"/>
</dbReference>
<dbReference type="InterPro" id="IPR013105">
    <property type="entry name" value="TPR_2"/>
</dbReference>
<feature type="repeat" description="TPR" evidence="3">
    <location>
        <begin position="72"/>
        <end position="105"/>
    </location>
</feature>
<dbReference type="Gene3D" id="1.25.40.10">
    <property type="entry name" value="Tetratricopeptide repeat domain"/>
    <property type="match status" value="1"/>
</dbReference>